<comment type="caution">
    <text evidence="2">The sequence shown here is derived from an EMBL/GenBank/DDBJ whole genome shotgun (WGS) entry which is preliminary data.</text>
</comment>
<sequence length="258" mass="28647">MTLPEISSAPGACAKSAARAADRARIAEIDAQISDLERYIHSLQEERSSLEGRLATYTYPVLTLPDEIVSEIFINFLPVYPKCPQPIGPESPYLLCQICREWRDIAFATPALWRAISLSFGKVHRIPQKLHYLDTLLKRSGLCLLSIQLESRTTDRSELAELGPTIIKHGGRLEYLDLSFQGSFGFLPDGELTLSNLRGLKLGQDVESSTATPLATPSLRKVVLGRYREFFSQYFSVVPINGNICANDPPGSIQLSHK</sequence>
<dbReference type="InterPro" id="IPR036047">
    <property type="entry name" value="F-box-like_dom_sf"/>
</dbReference>
<dbReference type="Gene3D" id="1.20.1280.50">
    <property type="match status" value="1"/>
</dbReference>
<dbReference type="Proteomes" id="UP000620124">
    <property type="component" value="Unassembled WGS sequence"/>
</dbReference>
<protein>
    <submittedName>
        <fullName evidence="2">F-box domain-containing protein</fullName>
    </submittedName>
</protein>
<organism evidence="2 3">
    <name type="scientific">Mycena venus</name>
    <dbReference type="NCBI Taxonomy" id="2733690"/>
    <lineage>
        <taxon>Eukaryota</taxon>
        <taxon>Fungi</taxon>
        <taxon>Dikarya</taxon>
        <taxon>Basidiomycota</taxon>
        <taxon>Agaricomycotina</taxon>
        <taxon>Agaricomycetes</taxon>
        <taxon>Agaricomycetidae</taxon>
        <taxon>Agaricales</taxon>
        <taxon>Marasmiineae</taxon>
        <taxon>Mycenaceae</taxon>
        <taxon>Mycena</taxon>
    </lineage>
</organism>
<dbReference type="AlphaFoldDB" id="A0A8H6WU29"/>
<evidence type="ECO:0000313" key="2">
    <source>
        <dbReference type="EMBL" id="KAF7326694.1"/>
    </source>
</evidence>
<evidence type="ECO:0000313" key="3">
    <source>
        <dbReference type="Proteomes" id="UP000620124"/>
    </source>
</evidence>
<dbReference type="SUPFAM" id="SSF81383">
    <property type="entry name" value="F-box domain"/>
    <property type="match status" value="1"/>
</dbReference>
<evidence type="ECO:0000256" key="1">
    <source>
        <dbReference type="SAM" id="Coils"/>
    </source>
</evidence>
<gene>
    <name evidence="2" type="ORF">MVEN_02606600</name>
</gene>
<reference evidence="2" key="1">
    <citation type="submission" date="2020-05" db="EMBL/GenBank/DDBJ databases">
        <title>Mycena genomes resolve the evolution of fungal bioluminescence.</title>
        <authorList>
            <person name="Tsai I.J."/>
        </authorList>
    </citation>
    <scope>NUCLEOTIDE SEQUENCE</scope>
    <source>
        <strain evidence="2">CCC161011</strain>
    </source>
</reference>
<dbReference type="EMBL" id="JACAZI010000041">
    <property type="protein sequence ID" value="KAF7326694.1"/>
    <property type="molecule type" value="Genomic_DNA"/>
</dbReference>
<name>A0A8H6WU29_9AGAR</name>
<feature type="coiled-coil region" evidence="1">
    <location>
        <begin position="26"/>
        <end position="53"/>
    </location>
</feature>
<dbReference type="OrthoDB" id="3049317at2759"/>
<accession>A0A8H6WU29</accession>
<keyword evidence="1" id="KW-0175">Coiled coil</keyword>
<proteinExistence type="predicted"/>
<keyword evidence="3" id="KW-1185">Reference proteome</keyword>